<dbReference type="SUPFAM" id="SSF53756">
    <property type="entry name" value="UDP-Glycosyltransferase/glycogen phosphorylase"/>
    <property type="match status" value="1"/>
</dbReference>
<dbReference type="Proteomes" id="UP000886070">
    <property type="component" value="Unassembled WGS sequence"/>
</dbReference>
<name>A0A7V5HY90_UNCAE</name>
<organism evidence="3">
    <name type="scientific">Aerophobetes bacterium</name>
    <dbReference type="NCBI Taxonomy" id="2030807"/>
    <lineage>
        <taxon>Bacteria</taxon>
        <taxon>Candidatus Aerophobota</taxon>
    </lineage>
</organism>
<keyword evidence="1" id="KW-0328">Glycosyltransferase</keyword>
<reference evidence="3" key="1">
    <citation type="journal article" date="2020" name="mSystems">
        <title>Genome- and Community-Level Interaction Insights into Carbon Utilization and Element Cycling Functions of Hydrothermarchaeota in Hydrothermal Sediment.</title>
        <authorList>
            <person name="Zhou Z."/>
            <person name="Liu Y."/>
            <person name="Xu W."/>
            <person name="Pan J."/>
            <person name="Luo Z.H."/>
            <person name="Li M."/>
        </authorList>
    </citation>
    <scope>NUCLEOTIDE SEQUENCE [LARGE SCALE GENOMIC DNA]</scope>
    <source>
        <strain evidence="3">HyVt-92</strain>
    </source>
</reference>
<evidence type="ECO:0000256" key="2">
    <source>
        <dbReference type="ARBA" id="ARBA00022679"/>
    </source>
</evidence>
<dbReference type="Pfam" id="PF01075">
    <property type="entry name" value="Glyco_transf_9"/>
    <property type="match status" value="1"/>
</dbReference>
<gene>
    <name evidence="3" type="ORF">ENL39_01035</name>
</gene>
<dbReference type="InterPro" id="IPR002201">
    <property type="entry name" value="Glyco_trans_9"/>
</dbReference>
<protein>
    <recommendedName>
        <fullName evidence="4">Glycosyltransferase family 9 protein</fullName>
    </recommendedName>
</protein>
<dbReference type="Gene3D" id="3.40.50.2000">
    <property type="entry name" value="Glycogen Phosphorylase B"/>
    <property type="match status" value="1"/>
</dbReference>
<accession>A0A7V5HY90</accession>
<keyword evidence="2" id="KW-0808">Transferase</keyword>
<evidence type="ECO:0008006" key="4">
    <source>
        <dbReference type="Google" id="ProtNLM"/>
    </source>
</evidence>
<sequence>MIFFWGWGMVYLTVFFKKSSGEIIRTEKNKYVASRVALRRFLGVDDVSDIGVTYLEGVDELAGEGWRVIQPPHGGKVVVTKDGLNLSEEVAIEKARKYIGKNDVVHVQFEGGMGDYLLQCDALRHAVREYSKKEFVCYVDPTRVCLLEKVDLPSCVKFVSGTIREKEYVDMRKITGMDYFHPPAGKAYTYGVLLGFRHDIGFCRIVLPSHLVSWAMEERARILQGDGFLVALHWQSGQPANAKSWFWEKVEQFTERIGEEGGKVVVLGGYGEKVETKVKGLFQRQGVLSWEQVAAMVGASDVVVAIDSAIMHIALRMSKPIVSLWGPTSKEWILPHFAKHVPIEGACSKRPCGRYNCVGRECMGKIEVDSVIKSVLMVISGQSGILWDKY</sequence>
<evidence type="ECO:0000256" key="1">
    <source>
        <dbReference type="ARBA" id="ARBA00022676"/>
    </source>
</evidence>
<evidence type="ECO:0000313" key="3">
    <source>
        <dbReference type="EMBL" id="HHF98059.1"/>
    </source>
</evidence>
<dbReference type="GO" id="GO:0005829">
    <property type="term" value="C:cytosol"/>
    <property type="evidence" value="ECO:0007669"/>
    <property type="project" value="TreeGrafter"/>
</dbReference>
<dbReference type="AlphaFoldDB" id="A0A7V5HY90"/>
<dbReference type="GO" id="GO:0009244">
    <property type="term" value="P:lipopolysaccharide core region biosynthetic process"/>
    <property type="evidence" value="ECO:0007669"/>
    <property type="project" value="TreeGrafter"/>
</dbReference>
<dbReference type="PANTHER" id="PTHR30160">
    <property type="entry name" value="TETRAACYLDISACCHARIDE 4'-KINASE-RELATED"/>
    <property type="match status" value="1"/>
</dbReference>
<dbReference type="InterPro" id="IPR051199">
    <property type="entry name" value="LPS_LOS_Heptosyltrfase"/>
</dbReference>
<dbReference type="EMBL" id="DRTT01000029">
    <property type="protein sequence ID" value="HHF98059.1"/>
    <property type="molecule type" value="Genomic_DNA"/>
</dbReference>
<proteinExistence type="predicted"/>
<dbReference type="GO" id="GO:0008713">
    <property type="term" value="F:ADP-heptose-lipopolysaccharide heptosyltransferase activity"/>
    <property type="evidence" value="ECO:0007669"/>
    <property type="project" value="TreeGrafter"/>
</dbReference>
<comment type="caution">
    <text evidence="3">The sequence shown here is derived from an EMBL/GenBank/DDBJ whole genome shotgun (WGS) entry which is preliminary data.</text>
</comment>